<evidence type="ECO:0000313" key="3">
    <source>
        <dbReference type="Proteomes" id="UP001188597"/>
    </source>
</evidence>
<protein>
    <recommendedName>
        <fullName evidence="1">Uncharacterized GPI-anchored protein At5g19230-like domain-containing protein</fullName>
    </recommendedName>
</protein>
<proteinExistence type="predicted"/>
<dbReference type="InterPro" id="IPR045285">
    <property type="entry name" value="At5g19230-like"/>
</dbReference>
<dbReference type="PANTHER" id="PTHR33976">
    <property type="entry name" value="OS07G0645000 PROTEIN"/>
    <property type="match status" value="1"/>
</dbReference>
<evidence type="ECO:0000259" key="1">
    <source>
        <dbReference type="Pfam" id="PF25884"/>
    </source>
</evidence>
<dbReference type="PANTHER" id="PTHR33976:SF2">
    <property type="entry name" value="GLYCOPROTEIN MEMBRANE GPI-ANCHORED"/>
    <property type="match status" value="1"/>
</dbReference>
<dbReference type="AlphaFoldDB" id="A0AA88WZ76"/>
<comment type="caution">
    <text evidence="2">The sequence shown here is derived from an EMBL/GenBank/DDBJ whole genome shotgun (WGS) entry which is preliminary data.</text>
</comment>
<name>A0AA88WZ76_9ASTE</name>
<dbReference type="InterPro" id="IPR059083">
    <property type="entry name" value="At5g19230_dom"/>
</dbReference>
<evidence type="ECO:0000313" key="2">
    <source>
        <dbReference type="EMBL" id="KAK3033145.1"/>
    </source>
</evidence>
<keyword evidence="3" id="KW-1185">Reference proteome</keyword>
<gene>
    <name evidence="2" type="ORF">RJ639_036329</name>
</gene>
<reference evidence="2" key="1">
    <citation type="submission" date="2022-12" db="EMBL/GenBank/DDBJ databases">
        <title>Draft genome assemblies for two species of Escallonia (Escalloniales).</title>
        <authorList>
            <person name="Chanderbali A."/>
            <person name="Dervinis C."/>
            <person name="Anghel I."/>
            <person name="Soltis D."/>
            <person name="Soltis P."/>
            <person name="Zapata F."/>
        </authorList>
    </citation>
    <scope>NUCLEOTIDE SEQUENCE</scope>
    <source>
        <strain evidence="2">UCBG64.0493</strain>
        <tissue evidence="2">Leaf</tissue>
    </source>
</reference>
<accession>A0AA88WZ76</accession>
<dbReference type="Pfam" id="PF25884">
    <property type="entry name" value="At5g19230"/>
    <property type="match status" value="1"/>
</dbReference>
<feature type="domain" description="Uncharacterized GPI-anchored protein At5g19230-like" evidence="1">
    <location>
        <begin position="17"/>
        <end position="137"/>
    </location>
</feature>
<dbReference type="Proteomes" id="UP001188597">
    <property type="component" value="Unassembled WGS sequence"/>
</dbReference>
<sequence>MVSDVDLYTPPSRADTEDHLIQGLNSYRQSRGLPALAKNGNADCLADKVANRIQDRPCNRSSNTVASSTDFPDLVRDCNIDMNTTRDAVILPVCVPDMVQTLVLTNYTQTPYSRYFNNTRFTGVGTGHQDNWMVVVLSTTTPGGSFAEAANTAISVLNAGLGHYLMPLLLGLVVVLAN</sequence>
<dbReference type="EMBL" id="JAVXUP010000243">
    <property type="protein sequence ID" value="KAK3033145.1"/>
    <property type="molecule type" value="Genomic_DNA"/>
</dbReference>
<organism evidence="2 3">
    <name type="scientific">Escallonia herrerae</name>
    <dbReference type="NCBI Taxonomy" id="1293975"/>
    <lineage>
        <taxon>Eukaryota</taxon>
        <taxon>Viridiplantae</taxon>
        <taxon>Streptophyta</taxon>
        <taxon>Embryophyta</taxon>
        <taxon>Tracheophyta</taxon>
        <taxon>Spermatophyta</taxon>
        <taxon>Magnoliopsida</taxon>
        <taxon>eudicotyledons</taxon>
        <taxon>Gunneridae</taxon>
        <taxon>Pentapetalae</taxon>
        <taxon>asterids</taxon>
        <taxon>campanulids</taxon>
        <taxon>Escalloniales</taxon>
        <taxon>Escalloniaceae</taxon>
        <taxon>Escallonia</taxon>
    </lineage>
</organism>